<keyword evidence="4" id="KW-1185">Reference proteome</keyword>
<accession>A0AAD1Y9T9</accession>
<evidence type="ECO:0000256" key="1">
    <source>
        <dbReference type="SAM" id="Coils"/>
    </source>
</evidence>
<feature type="compositionally biased region" description="Polar residues" evidence="2">
    <location>
        <begin position="266"/>
        <end position="285"/>
    </location>
</feature>
<comment type="caution">
    <text evidence="3">The sequence shown here is derived from an EMBL/GenBank/DDBJ whole genome shotgun (WGS) entry which is preliminary data.</text>
</comment>
<dbReference type="AlphaFoldDB" id="A0AAD1Y9T9"/>
<evidence type="ECO:0000313" key="3">
    <source>
        <dbReference type="EMBL" id="CAI2387237.1"/>
    </source>
</evidence>
<evidence type="ECO:0000313" key="4">
    <source>
        <dbReference type="Proteomes" id="UP001295684"/>
    </source>
</evidence>
<organism evidence="3 4">
    <name type="scientific">Euplotes crassus</name>
    <dbReference type="NCBI Taxonomy" id="5936"/>
    <lineage>
        <taxon>Eukaryota</taxon>
        <taxon>Sar</taxon>
        <taxon>Alveolata</taxon>
        <taxon>Ciliophora</taxon>
        <taxon>Intramacronucleata</taxon>
        <taxon>Spirotrichea</taxon>
        <taxon>Hypotrichia</taxon>
        <taxon>Euplotida</taxon>
        <taxon>Euplotidae</taxon>
        <taxon>Moneuplotes</taxon>
    </lineage>
</organism>
<name>A0AAD1Y9T9_EUPCR</name>
<feature type="compositionally biased region" description="Polar residues" evidence="2">
    <location>
        <begin position="301"/>
        <end position="312"/>
    </location>
</feature>
<evidence type="ECO:0000256" key="2">
    <source>
        <dbReference type="SAM" id="MobiDB-lite"/>
    </source>
</evidence>
<dbReference type="Proteomes" id="UP001295684">
    <property type="component" value="Unassembled WGS sequence"/>
</dbReference>
<gene>
    <name evidence="3" type="ORF">ECRASSUSDP1_LOCUS28866</name>
</gene>
<proteinExistence type="predicted"/>
<keyword evidence="1" id="KW-0175">Coiled coil</keyword>
<protein>
    <submittedName>
        <fullName evidence="3">Uncharacterized protein</fullName>
    </submittedName>
</protein>
<dbReference type="EMBL" id="CAMPGE010029752">
    <property type="protein sequence ID" value="CAI2387237.1"/>
    <property type="molecule type" value="Genomic_DNA"/>
</dbReference>
<reference evidence="3" key="1">
    <citation type="submission" date="2023-07" db="EMBL/GenBank/DDBJ databases">
        <authorList>
            <consortium name="AG Swart"/>
            <person name="Singh M."/>
            <person name="Singh A."/>
            <person name="Seah K."/>
            <person name="Emmerich C."/>
        </authorList>
    </citation>
    <scope>NUCLEOTIDE SEQUENCE</scope>
    <source>
        <strain evidence="3">DP1</strain>
    </source>
</reference>
<feature type="coiled-coil region" evidence="1">
    <location>
        <begin position="451"/>
        <end position="492"/>
    </location>
</feature>
<feature type="region of interest" description="Disordered" evidence="2">
    <location>
        <begin position="507"/>
        <end position="526"/>
    </location>
</feature>
<sequence length="562" mass="64919">MINKKVASQDNSLSTSKINGSLNKNNILSDISSSEEFRVSLSSDNSHMDSKFLKVTKKSPKKSAKKTVKKIKEIKLNNLKTSKRKKGMKMPNIMKYKNSRVRSQLKQFQSPLTSPQYATRNRIRVNFSKRNKPKVNEKTSENVLSATQLPLINKNRRMVLFHNDAHVKSKDEFVNLNLTEFDTQEEKNSNEALDRFYAIKPIDRSLQKQKSFELKNNKGKVLKNIRKSIDQGSKVKKNFNVPGRTKRRFKKSRMNDKRFDNLLINPKSQDSTQPVKPLSISQNVSRSDREGKGLSKPKISYMSTSILQNVTSKDQEGRSGVQKEGNGTRNQNLISKAQPLVKPNAFEVLGRTQTFDDKDLSDIQGFDDIGEKSLEELIDNDLEKNPLEKMDIVIKKIQSDLDNIQRGETERISQIDYIEVCLRKIISVRSEFFMEHVKSLIKIKDDTIKSLSKKLSNSNELKSENAQLKNQNEELRQNQVDLTHKIDVLQEKNFHMRQKLISKSISPLKDMSQDRSPRKMSKHYTNSLQKEISYLNKPADKRMSMFSQDFSRMHKDIQKGKF</sequence>
<feature type="region of interest" description="Disordered" evidence="2">
    <location>
        <begin position="233"/>
        <end position="332"/>
    </location>
</feature>